<evidence type="ECO:0000313" key="6">
    <source>
        <dbReference type="Proteomes" id="UP001235840"/>
    </source>
</evidence>
<dbReference type="SUPFAM" id="SSF63411">
    <property type="entry name" value="LuxS/MPP-like metallohydrolase"/>
    <property type="match status" value="2"/>
</dbReference>
<feature type="domain" description="Peptidase M16 N-terminal" evidence="3">
    <location>
        <begin position="13"/>
        <end position="158"/>
    </location>
</feature>
<name>A0ABT9VV61_9BACI</name>
<dbReference type="InterPro" id="IPR011765">
    <property type="entry name" value="Pept_M16_N"/>
</dbReference>
<dbReference type="PANTHER" id="PTHR11851">
    <property type="entry name" value="METALLOPROTEASE"/>
    <property type="match status" value="1"/>
</dbReference>
<feature type="domain" description="Peptidase M16 C-terminal" evidence="4">
    <location>
        <begin position="166"/>
        <end position="339"/>
    </location>
</feature>
<evidence type="ECO:0000259" key="3">
    <source>
        <dbReference type="Pfam" id="PF00675"/>
    </source>
</evidence>
<gene>
    <name evidence="5" type="ORF">J2S11_000665</name>
</gene>
<evidence type="ECO:0000313" key="5">
    <source>
        <dbReference type="EMBL" id="MDQ0164765.1"/>
    </source>
</evidence>
<organism evidence="5 6">
    <name type="scientific">Caldalkalibacillus horti</name>
    <dbReference type="NCBI Taxonomy" id="77523"/>
    <lineage>
        <taxon>Bacteria</taxon>
        <taxon>Bacillati</taxon>
        <taxon>Bacillota</taxon>
        <taxon>Bacilli</taxon>
        <taxon>Bacillales</taxon>
        <taxon>Bacillaceae</taxon>
        <taxon>Caldalkalibacillus</taxon>
    </lineage>
</organism>
<dbReference type="InterPro" id="IPR011249">
    <property type="entry name" value="Metalloenz_LuxS/M16"/>
</dbReference>
<dbReference type="PANTHER" id="PTHR11851:SF49">
    <property type="entry name" value="MITOCHONDRIAL-PROCESSING PEPTIDASE SUBUNIT ALPHA"/>
    <property type="match status" value="1"/>
</dbReference>
<evidence type="ECO:0000256" key="2">
    <source>
        <dbReference type="RuleBase" id="RU004447"/>
    </source>
</evidence>
<dbReference type="Gene3D" id="3.30.830.10">
    <property type="entry name" value="Metalloenzyme, LuxS/M16 peptidase-like"/>
    <property type="match status" value="2"/>
</dbReference>
<reference evidence="5 6" key="1">
    <citation type="submission" date="2023-07" db="EMBL/GenBank/DDBJ databases">
        <title>Genomic Encyclopedia of Type Strains, Phase IV (KMG-IV): sequencing the most valuable type-strain genomes for metagenomic binning, comparative biology and taxonomic classification.</title>
        <authorList>
            <person name="Goeker M."/>
        </authorList>
    </citation>
    <scope>NUCLEOTIDE SEQUENCE [LARGE SCALE GENOMIC DNA]</scope>
    <source>
        <strain evidence="5 6">DSM 12751</strain>
    </source>
</reference>
<comment type="similarity">
    <text evidence="1 2">Belongs to the peptidase M16 family.</text>
</comment>
<evidence type="ECO:0000259" key="4">
    <source>
        <dbReference type="Pfam" id="PF05193"/>
    </source>
</evidence>
<protein>
    <submittedName>
        <fullName evidence="5">Zn-dependent peptidase</fullName>
    </submittedName>
</protein>
<proteinExistence type="inferred from homology"/>
<accession>A0ABT9VV61</accession>
<dbReference type="InterPro" id="IPR001431">
    <property type="entry name" value="Pept_M16_Zn_BS"/>
</dbReference>
<keyword evidence="6" id="KW-1185">Reference proteome</keyword>
<evidence type="ECO:0000256" key="1">
    <source>
        <dbReference type="ARBA" id="ARBA00007261"/>
    </source>
</evidence>
<dbReference type="Pfam" id="PF00675">
    <property type="entry name" value="Peptidase_M16"/>
    <property type="match status" value="1"/>
</dbReference>
<dbReference type="EMBL" id="JAUSTY010000002">
    <property type="protein sequence ID" value="MDQ0164765.1"/>
    <property type="molecule type" value="Genomic_DNA"/>
</dbReference>
<dbReference type="Pfam" id="PF05193">
    <property type="entry name" value="Peptidase_M16_C"/>
    <property type="match status" value="1"/>
</dbReference>
<sequence length="419" mass="47838">MIKTHTFSNGLRLVMEKIPSVRSVSLGIWIGTGSRYEIEKNNGISHFIEHMLFKGTSSRTAREIAEEFDSIGGHLNAFTSKEYTCYYAKVLDQHLPKAIDVLADMFFNSTFDEGELEKEKNVVLEELKMYEDTPDDVVHDLIAKATYYDHSLGYTILGQEDVINSLRPDDLRQYMNKHYTPHNTVIAVAGHFEEQELVERIESYFSDFNAQEESNTTGLPEVTHHHLFRKKDTEQAHFCLGFKGVAIGEQDIYPLILLNNILGGSMSSRLFQEIREERGLAYSIFSYHSSFKDTGSVHLYSGTAPQQLEEVYNVSVDILHSLATKGITEKELHNGKEQLKGNLMLSLESTNSRMSRIGKNELMLRKHYSLDEIIAKVEALSKERVDLLAERIFRQKHSFALISPLEQIPSVIQINRLVK</sequence>
<dbReference type="InterPro" id="IPR007863">
    <property type="entry name" value="Peptidase_M16_C"/>
</dbReference>
<dbReference type="RefSeq" id="WP_307390855.1">
    <property type="nucleotide sequence ID" value="NZ_BAAADK010000018.1"/>
</dbReference>
<dbReference type="PROSITE" id="PS00143">
    <property type="entry name" value="INSULINASE"/>
    <property type="match status" value="1"/>
</dbReference>
<dbReference type="Proteomes" id="UP001235840">
    <property type="component" value="Unassembled WGS sequence"/>
</dbReference>
<dbReference type="InterPro" id="IPR050361">
    <property type="entry name" value="MPP/UQCRC_Complex"/>
</dbReference>
<comment type="caution">
    <text evidence="5">The sequence shown here is derived from an EMBL/GenBank/DDBJ whole genome shotgun (WGS) entry which is preliminary data.</text>
</comment>